<sequence length="373" mass="42207">MRTLMKTTVLLSFFLVLMGCKEEVKPEIAQNIPQEVFAVDGITINDPKTVENLSLFILTGKEKVIGKNYNTLSEAMERKQVTVKETGSVNELAIDNNSSDYVFIHSGDIVKGGKQDRTISYDVIIPPNTKDIPLESFCVEQGRWQQRADEQVVAFSTNTKMLSSRDLKLAAKHENNQGKVWSKVSEQKEYLNEKLSLRKGYDVDVAANESNSSLQLALESDELKKSRDSIYEKLKDLIDTPDAIGYAYAINGEIYGVEVYNNKQLFADLWDKILESVIVEAISKEGEEAEAEKSKKEVLVYMEAVKANDKKTSKILNKATKFRTIKNEKGNIVFSTEDLEKQKWIHKSYMKVDTSATAQHENGLLNTRLRIEN</sequence>
<proteinExistence type="predicted"/>
<dbReference type="AlphaFoldDB" id="A0A5S3PPG5"/>
<dbReference type="RefSeq" id="WP_138657614.1">
    <property type="nucleotide sequence ID" value="NZ_VATY01000002.1"/>
</dbReference>
<organism evidence="2 3">
    <name type="scientific">Maribacter algarum</name>
    <name type="common">ex Zhang et al. 2020</name>
    <dbReference type="NCBI Taxonomy" id="2578118"/>
    <lineage>
        <taxon>Bacteria</taxon>
        <taxon>Pseudomonadati</taxon>
        <taxon>Bacteroidota</taxon>
        <taxon>Flavobacteriia</taxon>
        <taxon>Flavobacteriales</taxon>
        <taxon>Flavobacteriaceae</taxon>
        <taxon>Maribacter</taxon>
    </lineage>
</organism>
<reference evidence="2 3" key="1">
    <citation type="submission" date="2019-05" db="EMBL/GenBank/DDBJ databases">
        <authorList>
            <person name="Zhang J.-Y."/>
            <person name="Feg X."/>
            <person name="Du Z.-J."/>
        </authorList>
    </citation>
    <scope>NUCLEOTIDE SEQUENCE [LARGE SCALE GENOMIC DNA]</scope>
    <source>
        <strain evidence="2 3">RZ26</strain>
    </source>
</reference>
<gene>
    <name evidence="2" type="ORF">FEE95_08985</name>
</gene>
<dbReference type="Pfam" id="PF20208">
    <property type="entry name" value="ARPP-1"/>
    <property type="match status" value="1"/>
</dbReference>
<protein>
    <recommendedName>
        <fullName evidence="1">ARG and Rhodanese-Phosphatase-superfamily-associated domain-containing protein</fullName>
    </recommendedName>
</protein>
<evidence type="ECO:0000313" key="3">
    <source>
        <dbReference type="Proteomes" id="UP000310314"/>
    </source>
</evidence>
<dbReference type="OrthoDB" id="9796904at2"/>
<keyword evidence="3" id="KW-1185">Reference proteome</keyword>
<comment type="caution">
    <text evidence="2">The sequence shown here is derived from an EMBL/GenBank/DDBJ whole genome shotgun (WGS) entry which is preliminary data.</text>
</comment>
<dbReference type="Proteomes" id="UP000310314">
    <property type="component" value="Unassembled WGS sequence"/>
</dbReference>
<feature type="domain" description="ARG and Rhodanese-Phosphatase-superfamily-associated" evidence="1">
    <location>
        <begin position="42"/>
        <end position="350"/>
    </location>
</feature>
<evidence type="ECO:0000313" key="2">
    <source>
        <dbReference type="EMBL" id="TMM56630.1"/>
    </source>
</evidence>
<dbReference type="PROSITE" id="PS51257">
    <property type="entry name" value="PROKAR_LIPOPROTEIN"/>
    <property type="match status" value="1"/>
</dbReference>
<name>A0A5S3PPG5_9FLAO</name>
<accession>A0A5S3PPG5</accession>
<dbReference type="EMBL" id="VATY01000002">
    <property type="protein sequence ID" value="TMM56630.1"/>
    <property type="molecule type" value="Genomic_DNA"/>
</dbReference>
<dbReference type="InterPro" id="IPR046699">
    <property type="entry name" value="ARPP-1"/>
</dbReference>
<evidence type="ECO:0000259" key="1">
    <source>
        <dbReference type="Pfam" id="PF20208"/>
    </source>
</evidence>